<keyword evidence="6" id="KW-0966">Cell projection</keyword>
<organism evidence="6 7">
    <name type="scientific">Siccirubricoccus deserti</name>
    <dbReference type="NCBI Taxonomy" id="2013562"/>
    <lineage>
        <taxon>Bacteria</taxon>
        <taxon>Pseudomonadati</taxon>
        <taxon>Pseudomonadota</taxon>
        <taxon>Alphaproteobacteria</taxon>
        <taxon>Acetobacterales</taxon>
        <taxon>Roseomonadaceae</taxon>
        <taxon>Siccirubricoccus</taxon>
    </lineage>
</organism>
<dbReference type="InterPro" id="IPR013974">
    <property type="entry name" value="SAF"/>
</dbReference>
<keyword evidence="2 4" id="KW-0732">Signal</keyword>
<sequence length="312" mass="32273">MRSVPVLLGLLLALPAAAQEMPAARPLAVVEAATLRLGDIFENAGPRAGQAIGAAPAPGRRFVLEVAQLAAIARAHGVAWRPLSANERVVVERPGRAVPRDEITAALREALLQLGMDAEAELDLGPLLPPMVPPAALVQLAVESPGFDAGTGRFAATLVLLAEGMPTLRQRVTGRAVATLPVVVATRRMAVGEVVRPGDLRAARLRAERVRAGAAQQAEEVVGQQLRRPMAAGMAFLGADLAPPSLVERNALVVLVLEAPGLSLTAQGRALEAAPRGGLVPVMNLGSRAVVEGQVIGPGRVRVAMGATPVSR</sequence>
<dbReference type="InterPro" id="IPR039246">
    <property type="entry name" value="Flagellar_FlgA"/>
</dbReference>
<evidence type="ECO:0000256" key="2">
    <source>
        <dbReference type="ARBA" id="ARBA00022729"/>
    </source>
</evidence>
<dbReference type="GO" id="GO:0044780">
    <property type="term" value="P:bacterial-type flagellum assembly"/>
    <property type="evidence" value="ECO:0007669"/>
    <property type="project" value="InterPro"/>
</dbReference>
<feature type="domain" description="SAF" evidence="5">
    <location>
        <begin position="180"/>
        <end position="242"/>
    </location>
</feature>
<dbReference type="NCBIfam" id="TIGR03170">
    <property type="entry name" value="flgA_cterm"/>
    <property type="match status" value="1"/>
</dbReference>
<protein>
    <submittedName>
        <fullName evidence="6">Flagellar basal body P-ring formation protein FlgA</fullName>
    </submittedName>
</protein>
<accession>A0A9X0QYD1</accession>
<keyword evidence="6" id="KW-0969">Cilium</keyword>
<dbReference type="CDD" id="cd11614">
    <property type="entry name" value="SAF_CpaB_FlgA_like"/>
    <property type="match status" value="1"/>
</dbReference>
<evidence type="ECO:0000256" key="4">
    <source>
        <dbReference type="SAM" id="SignalP"/>
    </source>
</evidence>
<keyword evidence="6" id="KW-0282">Flagellum</keyword>
<evidence type="ECO:0000256" key="1">
    <source>
        <dbReference type="ARBA" id="ARBA00004418"/>
    </source>
</evidence>
<name>A0A9X0QYD1_9PROT</name>
<comment type="caution">
    <text evidence="6">The sequence shown here is derived from an EMBL/GenBank/DDBJ whole genome shotgun (WGS) entry which is preliminary data.</text>
</comment>
<evidence type="ECO:0000259" key="5">
    <source>
        <dbReference type="SMART" id="SM00858"/>
    </source>
</evidence>
<dbReference type="GO" id="GO:0042597">
    <property type="term" value="C:periplasmic space"/>
    <property type="evidence" value="ECO:0007669"/>
    <property type="project" value="UniProtKB-SubCell"/>
</dbReference>
<gene>
    <name evidence="6" type="primary">flgA</name>
    <name evidence="6" type="ORF">H7965_13205</name>
</gene>
<dbReference type="Gene3D" id="2.30.30.760">
    <property type="match status" value="1"/>
</dbReference>
<evidence type="ECO:0000313" key="7">
    <source>
        <dbReference type="Proteomes" id="UP000600101"/>
    </source>
</evidence>
<dbReference type="InterPro" id="IPR017585">
    <property type="entry name" value="SAF_FlgA"/>
</dbReference>
<dbReference type="EMBL" id="JACOMF010000014">
    <property type="protein sequence ID" value="MBC4016276.1"/>
    <property type="molecule type" value="Genomic_DNA"/>
</dbReference>
<keyword evidence="3" id="KW-0574">Periplasm</keyword>
<reference evidence="6" key="1">
    <citation type="submission" date="2020-08" db="EMBL/GenBank/DDBJ databases">
        <authorList>
            <person name="Hu Y."/>
            <person name="Nguyen S.V."/>
            <person name="Li F."/>
            <person name="Fanning S."/>
        </authorList>
    </citation>
    <scope>NUCLEOTIDE SEQUENCE</scope>
    <source>
        <strain evidence="6">SYSU D8009</strain>
    </source>
</reference>
<dbReference type="Proteomes" id="UP000600101">
    <property type="component" value="Unassembled WGS sequence"/>
</dbReference>
<dbReference type="AlphaFoldDB" id="A0A9X0QYD1"/>
<feature type="signal peptide" evidence="4">
    <location>
        <begin position="1"/>
        <end position="18"/>
    </location>
</feature>
<dbReference type="Pfam" id="PF13144">
    <property type="entry name" value="ChapFlgA"/>
    <property type="match status" value="1"/>
</dbReference>
<evidence type="ECO:0000313" key="6">
    <source>
        <dbReference type="EMBL" id="MBC4016276.1"/>
    </source>
</evidence>
<dbReference type="PANTHER" id="PTHR36307">
    <property type="entry name" value="FLAGELLA BASAL BODY P-RING FORMATION PROTEIN FLGA"/>
    <property type="match status" value="1"/>
</dbReference>
<proteinExistence type="predicted"/>
<dbReference type="RefSeq" id="WP_186771049.1">
    <property type="nucleotide sequence ID" value="NZ_JACOMF010000014.1"/>
</dbReference>
<comment type="subcellular location">
    <subcellularLocation>
        <location evidence="1">Periplasm</location>
    </subcellularLocation>
</comment>
<feature type="chain" id="PRO_5040908696" evidence="4">
    <location>
        <begin position="19"/>
        <end position="312"/>
    </location>
</feature>
<dbReference type="SMART" id="SM00858">
    <property type="entry name" value="SAF"/>
    <property type="match status" value="1"/>
</dbReference>
<dbReference type="PANTHER" id="PTHR36307:SF1">
    <property type="entry name" value="FLAGELLA BASAL BODY P-RING FORMATION PROTEIN FLGA"/>
    <property type="match status" value="1"/>
</dbReference>
<keyword evidence="7" id="KW-1185">Reference proteome</keyword>
<dbReference type="Gene3D" id="3.90.1210.10">
    <property type="entry name" value="Antifreeze-like/N-acetylneuraminic acid synthase C-terminal domain"/>
    <property type="match status" value="1"/>
</dbReference>
<evidence type="ECO:0000256" key="3">
    <source>
        <dbReference type="ARBA" id="ARBA00022764"/>
    </source>
</evidence>